<comment type="caution">
    <text evidence="2">The sequence shown here is derived from an EMBL/GenBank/DDBJ whole genome shotgun (WGS) entry which is preliminary data.</text>
</comment>
<proteinExistence type="predicted"/>
<dbReference type="SUPFAM" id="SSF54427">
    <property type="entry name" value="NTF2-like"/>
    <property type="match status" value="1"/>
</dbReference>
<sequence length="198" mass="22066">MAPTTLLDKQDIADLMTGWIHRDLGAWDRLRELFHPDGRIEVTWFEGLAYDFVDASERMGASDFRAKHLITSPVVSFSADGTRAVAETNAVIIGESVRLGLGCNGHNRFIDRLEKRDGTWRILDRKSVYDFGTFTFPAGVVDVDREAVARHPREYAALAYLLEASGFPVRRVFATKGSGLERDIKESALAWLHGKAAA</sequence>
<organism evidence="2 3">
    <name type="scientific">Streptomyces pyxinicus</name>
    <dbReference type="NCBI Taxonomy" id="2970331"/>
    <lineage>
        <taxon>Bacteria</taxon>
        <taxon>Bacillati</taxon>
        <taxon>Actinomycetota</taxon>
        <taxon>Actinomycetes</taxon>
        <taxon>Kitasatosporales</taxon>
        <taxon>Streptomycetaceae</taxon>
        <taxon>Streptomyces</taxon>
    </lineage>
</organism>
<evidence type="ECO:0000313" key="2">
    <source>
        <dbReference type="EMBL" id="MCS0603446.1"/>
    </source>
</evidence>
<feature type="domain" description="SnoaL-like" evidence="1">
    <location>
        <begin position="5"/>
        <end position="126"/>
    </location>
</feature>
<dbReference type="CDD" id="cd00531">
    <property type="entry name" value="NTF2_like"/>
    <property type="match status" value="1"/>
</dbReference>
<dbReference type="RefSeq" id="WP_258779921.1">
    <property type="nucleotide sequence ID" value="NZ_JANUGP010000014.1"/>
</dbReference>
<dbReference type="EMBL" id="JANUGP010000014">
    <property type="protein sequence ID" value="MCS0603446.1"/>
    <property type="molecule type" value="Genomic_DNA"/>
</dbReference>
<dbReference type="InterPro" id="IPR032710">
    <property type="entry name" value="NTF2-like_dom_sf"/>
</dbReference>
<name>A0ABT2B4K3_9ACTN</name>
<dbReference type="InterPro" id="IPR037401">
    <property type="entry name" value="SnoaL-like"/>
</dbReference>
<accession>A0ABT2B4K3</accession>
<keyword evidence="3" id="KW-1185">Reference proteome</keyword>
<evidence type="ECO:0000313" key="3">
    <source>
        <dbReference type="Proteomes" id="UP001205612"/>
    </source>
</evidence>
<dbReference type="Gene3D" id="3.10.450.50">
    <property type="match status" value="1"/>
</dbReference>
<evidence type="ECO:0000259" key="1">
    <source>
        <dbReference type="Pfam" id="PF13577"/>
    </source>
</evidence>
<gene>
    <name evidence="2" type="ORF">NX794_19825</name>
</gene>
<dbReference type="Proteomes" id="UP001205612">
    <property type="component" value="Unassembled WGS sequence"/>
</dbReference>
<reference evidence="2 3" key="1">
    <citation type="submission" date="2022-08" db="EMBL/GenBank/DDBJ databases">
        <authorList>
            <person name="Somphong A."/>
            <person name="Phongsopitanun W."/>
        </authorList>
    </citation>
    <scope>NUCLEOTIDE SEQUENCE [LARGE SCALE GENOMIC DNA]</scope>
    <source>
        <strain evidence="2 3">LP11</strain>
    </source>
</reference>
<dbReference type="Pfam" id="PF13577">
    <property type="entry name" value="SnoaL_4"/>
    <property type="match status" value="1"/>
</dbReference>
<protein>
    <submittedName>
        <fullName evidence="2">Nuclear transport factor 2 family protein</fullName>
    </submittedName>
</protein>